<sequence length="518" mass="55932">MRRGIAPGVRLLGLCLPPWTLKQGCIYVGIWTYIVQVSYRLSRKPFSIVKPVLHANCTAIAESAGLTIVPENATFCSWKPFEGENYGSLFGTLDLVYLFAYSVCLFIAGNIADLVDLRYFLGIGAILSGLTTILFGLAYFLDIHSYTFFVITQLLGGASQASGYPAIVASFGNWAGKSSRGLIMGIWTSHRDVGTVLGSLIAGAFVEYAWGWSFIVPGLIIGGLGILTILLHLPYPEDVGLKISPQNTTMDESETESEEISVKNGSETESEEISVKYGDSPVYSKCKRRLLDCGASGGRPISICGALRIPGVVEFALSLFFIKLVTYTFMFWLPQYIYDRGGFHSSSSAYLSSFFDLGGLVGTIIAGIIHDKTGTNAVVCVAMFIIGLPTLLVFYWEGTSSVGSCIGLLIPLGFFINGPFSLITSVVSADLGTHPSLEKNSRALATVSGIINGTGSLGAALGPLLCGILKPVGWWSVFVMLFTSLILGILLLSRLVKQEICTWIRDRRNLTVPEDTKC</sequence>
<feature type="transmembrane region" description="Helical" evidence="10">
    <location>
        <begin position="216"/>
        <end position="235"/>
    </location>
</feature>
<feature type="transmembrane region" description="Helical" evidence="10">
    <location>
        <begin position="349"/>
        <end position="369"/>
    </location>
</feature>
<feature type="transmembrane region" description="Helical" evidence="10">
    <location>
        <begin position="315"/>
        <end position="337"/>
    </location>
</feature>
<dbReference type="GO" id="GO:0016020">
    <property type="term" value="C:membrane"/>
    <property type="evidence" value="ECO:0007669"/>
    <property type="project" value="UniProtKB-SubCell"/>
</dbReference>
<dbReference type="Pfam" id="PF07690">
    <property type="entry name" value="MFS_1"/>
    <property type="match status" value="1"/>
</dbReference>
<evidence type="ECO:0000256" key="3">
    <source>
        <dbReference type="ARBA" id="ARBA00022448"/>
    </source>
</evidence>
<feature type="domain" description="Major facilitator superfamily (MFS) profile" evidence="11">
    <location>
        <begin position="31"/>
        <end position="500"/>
    </location>
</feature>
<dbReference type="PANTHER" id="PTHR43184">
    <property type="entry name" value="MAJOR FACILITATOR SUPERFAMILY TRANSPORTER 16, ISOFORM B"/>
    <property type="match status" value="1"/>
</dbReference>
<organism evidence="12 13">
    <name type="scientific">Calicophoron daubneyi</name>
    <name type="common">Rumen fluke</name>
    <name type="synonym">Paramphistomum daubneyi</name>
    <dbReference type="NCBI Taxonomy" id="300641"/>
    <lineage>
        <taxon>Eukaryota</taxon>
        <taxon>Metazoa</taxon>
        <taxon>Spiralia</taxon>
        <taxon>Lophotrochozoa</taxon>
        <taxon>Platyhelminthes</taxon>
        <taxon>Trematoda</taxon>
        <taxon>Digenea</taxon>
        <taxon>Plagiorchiida</taxon>
        <taxon>Pronocephalata</taxon>
        <taxon>Paramphistomoidea</taxon>
        <taxon>Paramphistomidae</taxon>
        <taxon>Calicophoron</taxon>
    </lineage>
</organism>
<dbReference type="Gene3D" id="1.20.1250.20">
    <property type="entry name" value="MFS general substrate transporter like domains"/>
    <property type="match status" value="2"/>
</dbReference>
<proteinExistence type="inferred from homology"/>
<dbReference type="PANTHER" id="PTHR43184:SF12">
    <property type="entry name" value="SUGAR PHOSPHATE EXCHANGER 3"/>
    <property type="match status" value="1"/>
</dbReference>
<evidence type="ECO:0000313" key="12">
    <source>
        <dbReference type="EMBL" id="CAL5132133.1"/>
    </source>
</evidence>
<dbReference type="GO" id="GO:0022857">
    <property type="term" value="F:transmembrane transporter activity"/>
    <property type="evidence" value="ECO:0007669"/>
    <property type="project" value="InterPro"/>
</dbReference>
<keyword evidence="6 10" id="KW-1133">Transmembrane helix</keyword>
<evidence type="ECO:0000256" key="7">
    <source>
        <dbReference type="ARBA" id="ARBA00023136"/>
    </source>
</evidence>
<keyword evidence="3" id="KW-0813">Transport</keyword>
<evidence type="ECO:0000256" key="1">
    <source>
        <dbReference type="ARBA" id="ARBA00004141"/>
    </source>
</evidence>
<feature type="transmembrane region" description="Helical" evidence="10">
    <location>
        <begin position="376"/>
        <end position="396"/>
    </location>
</feature>
<comment type="caution">
    <text evidence="12">The sequence shown here is derived from an EMBL/GenBank/DDBJ whole genome shotgun (WGS) entry which is preliminary data.</text>
</comment>
<evidence type="ECO:0000256" key="10">
    <source>
        <dbReference type="SAM" id="Phobius"/>
    </source>
</evidence>
<name>A0AAV2T9Z0_CALDB</name>
<evidence type="ECO:0000259" key="11">
    <source>
        <dbReference type="PROSITE" id="PS50850"/>
    </source>
</evidence>
<dbReference type="InterPro" id="IPR020846">
    <property type="entry name" value="MFS_dom"/>
</dbReference>
<comment type="subcellular location">
    <subcellularLocation>
        <location evidence="1">Membrane</location>
        <topology evidence="1">Multi-pass membrane protein</topology>
    </subcellularLocation>
</comment>
<dbReference type="PROSITE" id="PS50850">
    <property type="entry name" value="MFS"/>
    <property type="match status" value="1"/>
</dbReference>
<dbReference type="PIRSF" id="PIRSF002808">
    <property type="entry name" value="Hexose_phosphate_transp"/>
    <property type="match status" value="1"/>
</dbReference>
<reference evidence="12" key="1">
    <citation type="submission" date="2024-06" db="EMBL/GenBank/DDBJ databases">
        <authorList>
            <person name="Liu X."/>
            <person name="Lenzi L."/>
            <person name="Haldenby T S."/>
            <person name="Uol C."/>
        </authorList>
    </citation>
    <scope>NUCLEOTIDE SEQUENCE</scope>
</reference>
<dbReference type="InterPro" id="IPR036259">
    <property type="entry name" value="MFS_trans_sf"/>
</dbReference>
<dbReference type="EMBL" id="CAXLJL010000115">
    <property type="protein sequence ID" value="CAL5132133.1"/>
    <property type="molecule type" value="Genomic_DNA"/>
</dbReference>
<gene>
    <name evidence="12" type="ORF">CDAUBV1_LOCUS4643</name>
</gene>
<evidence type="ECO:0000256" key="6">
    <source>
        <dbReference type="ARBA" id="ARBA00022989"/>
    </source>
</evidence>
<dbReference type="AlphaFoldDB" id="A0AAV2T9Z0"/>
<evidence type="ECO:0000256" key="4">
    <source>
        <dbReference type="ARBA" id="ARBA00022597"/>
    </source>
</evidence>
<protein>
    <recommendedName>
        <fullName evidence="8">Sugar phosphate exchanger 3</fullName>
    </recommendedName>
    <alternativeName>
        <fullName evidence="9">Solute carrier family 37 member 3</fullName>
    </alternativeName>
</protein>
<comment type="similarity">
    <text evidence="2">Belongs to the major facilitator superfamily. Organophosphate:Pi antiporter (OPA) (TC 2.A.1.4) family.</text>
</comment>
<keyword evidence="7 10" id="KW-0472">Membrane</keyword>
<dbReference type="InterPro" id="IPR000849">
    <property type="entry name" value="Sugar_P_transporter"/>
</dbReference>
<feature type="transmembrane region" description="Helical" evidence="10">
    <location>
        <begin position="119"/>
        <end position="140"/>
    </location>
</feature>
<dbReference type="Proteomes" id="UP001497525">
    <property type="component" value="Unassembled WGS sequence"/>
</dbReference>
<feature type="transmembrane region" description="Helical" evidence="10">
    <location>
        <begin position="95"/>
        <end position="112"/>
    </location>
</feature>
<evidence type="ECO:0000256" key="5">
    <source>
        <dbReference type="ARBA" id="ARBA00022692"/>
    </source>
</evidence>
<accession>A0AAV2T9Z0</accession>
<evidence type="ECO:0000256" key="9">
    <source>
        <dbReference type="ARBA" id="ARBA00042039"/>
    </source>
</evidence>
<evidence type="ECO:0000256" key="2">
    <source>
        <dbReference type="ARBA" id="ARBA00009598"/>
    </source>
</evidence>
<keyword evidence="5 10" id="KW-0812">Transmembrane</keyword>
<feature type="transmembrane region" description="Helical" evidence="10">
    <location>
        <begin position="408"/>
        <end position="431"/>
    </location>
</feature>
<dbReference type="InterPro" id="IPR011701">
    <property type="entry name" value="MFS"/>
</dbReference>
<dbReference type="SUPFAM" id="SSF103473">
    <property type="entry name" value="MFS general substrate transporter"/>
    <property type="match status" value="1"/>
</dbReference>
<evidence type="ECO:0000256" key="8">
    <source>
        <dbReference type="ARBA" id="ARBA00041091"/>
    </source>
</evidence>
<evidence type="ECO:0000313" key="13">
    <source>
        <dbReference type="Proteomes" id="UP001497525"/>
    </source>
</evidence>
<feature type="transmembrane region" description="Helical" evidence="10">
    <location>
        <begin position="474"/>
        <end position="496"/>
    </location>
</feature>
<feature type="transmembrane region" description="Helical" evidence="10">
    <location>
        <begin position="443"/>
        <end position="462"/>
    </location>
</feature>
<keyword evidence="4" id="KW-0762">Sugar transport</keyword>